<dbReference type="InterPro" id="IPR013783">
    <property type="entry name" value="Ig-like_fold"/>
</dbReference>
<dbReference type="GO" id="GO:2001070">
    <property type="term" value="F:starch binding"/>
    <property type="evidence" value="ECO:0007669"/>
    <property type="project" value="InterPro"/>
</dbReference>
<dbReference type="InterPro" id="IPR050827">
    <property type="entry name" value="CRP1_MDG1_kinase"/>
</dbReference>
<evidence type="ECO:0000313" key="3">
    <source>
        <dbReference type="EMBL" id="MBA9078045.1"/>
    </source>
</evidence>
<evidence type="ECO:0000313" key="4">
    <source>
        <dbReference type="Proteomes" id="UP000563094"/>
    </source>
</evidence>
<dbReference type="SMART" id="SM01065">
    <property type="entry name" value="CBM_2"/>
    <property type="match status" value="2"/>
</dbReference>
<dbReference type="PANTHER" id="PTHR10343">
    <property type="entry name" value="5'-AMP-ACTIVATED PROTEIN KINASE , BETA SUBUNIT"/>
    <property type="match status" value="1"/>
</dbReference>
<accession>A0A839GRB0</accession>
<dbReference type="SUPFAM" id="SSF81296">
    <property type="entry name" value="E set domains"/>
    <property type="match status" value="4"/>
</dbReference>
<comment type="similarity">
    <text evidence="1">Belongs to the 5'-AMP-activated protein kinase beta subunit family.</text>
</comment>
<reference evidence="3 4" key="1">
    <citation type="submission" date="2020-08" db="EMBL/GenBank/DDBJ databases">
        <title>Genomic Encyclopedia of Type Strains, Phase IV (KMG-IV): sequencing the most valuable type-strain genomes for metagenomic binning, comparative biology and taxonomic classification.</title>
        <authorList>
            <person name="Goeker M."/>
        </authorList>
    </citation>
    <scope>NUCLEOTIDE SEQUENCE [LARGE SCALE GENOMIC DNA]</scope>
    <source>
        <strain evidence="3 4">DSM 29854</strain>
    </source>
</reference>
<dbReference type="PANTHER" id="PTHR10343:SF84">
    <property type="entry name" value="5'-AMP-ACTIVATED PROTEIN KINASE SUBUNIT BETA-1"/>
    <property type="match status" value="1"/>
</dbReference>
<dbReference type="Proteomes" id="UP000563094">
    <property type="component" value="Unassembled WGS sequence"/>
</dbReference>
<evidence type="ECO:0000259" key="2">
    <source>
        <dbReference type="SMART" id="SM01065"/>
    </source>
</evidence>
<name>A0A839GRB0_9BACT</name>
<proteinExistence type="inferred from homology"/>
<dbReference type="InterPro" id="IPR014756">
    <property type="entry name" value="Ig_E-set"/>
</dbReference>
<protein>
    <submittedName>
        <fullName evidence="3">1,4-alpha-glucan branching enzyme</fullName>
    </submittedName>
</protein>
<gene>
    <name evidence="3" type="ORF">FHS90_002768</name>
</gene>
<dbReference type="Pfam" id="PF16561">
    <property type="entry name" value="AMPK1_CBM"/>
    <property type="match status" value="4"/>
</dbReference>
<feature type="domain" description="CBM20" evidence="2">
    <location>
        <begin position="405"/>
        <end position="486"/>
    </location>
</feature>
<dbReference type="EMBL" id="JACJIQ010000010">
    <property type="protein sequence ID" value="MBA9078045.1"/>
    <property type="molecule type" value="Genomic_DNA"/>
</dbReference>
<feature type="domain" description="CBM20" evidence="2">
    <location>
        <begin position="155"/>
        <end position="235"/>
    </location>
</feature>
<dbReference type="InterPro" id="IPR032640">
    <property type="entry name" value="AMPK1_CBM"/>
</dbReference>
<dbReference type="RefSeq" id="WP_066829823.1">
    <property type="nucleotide sequence ID" value="NZ_JACJIQ010000010.1"/>
</dbReference>
<dbReference type="AlphaFoldDB" id="A0A839GRB0"/>
<dbReference type="InterPro" id="IPR002044">
    <property type="entry name" value="CBM20"/>
</dbReference>
<comment type="caution">
    <text evidence="3">The sequence shown here is derived from an EMBL/GenBank/DDBJ whole genome shotgun (WGS) entry which is preliminary data.</text>
</comment>
<sequence length="488" mass="56217">MSSRWQTYKRQFCRGGFFWLLLVVMPLAALAQNPEKKYTVKQGKMYIELSKQIRTTALDSFITQFDLKELGLKTLLRENRADSLRAAGWHLEANDPNRVLLSKPMSGAGSINSSLDRMNLSQDLKAIAALFPAVRSDIRYGYNRFKGKDPFPATNSTVTFFLRNFTKARKVTLAGSFNNWAPEALPMTKTDSGWIAPVSLKSGKYWYKFVVDGNWLIDPDNQLRENDGRGNTNSVFYKTNWLFRLPSFPNARRVYLAGSFNDWRERELLLVKTPHGWELPLYLAEGTHTYRFIVDGSWYEDPSNPNKYPNEFGQYNSVIRLGKPHLFKLHGYPSARQVVLTGSFNGWREDELFLSKTATGWEIPYTLGPGNYAYKFKVDGKMIADPANPNRGGERGNSYLIIQPNYTFRLKGYPNAKKVTLAGDFNNWDPESFVMRREDNEWVFQVHLSPGKTRYKFVVNGNWILDPANKLWEQNEHNTGNSILWIEQ</sequence>
<dbReference type="CDD" id="cd02859">
    <property type="entry name" value="E_set_AMPKbeta_like_N"/>
    <property type="match status" value="4"/>
</dbReference>
<evidence type="ECO:0000256" key="1">
    <source>
        <dbReference type="ARBA" id="ARBA00010926"/>
    </source>
</evidence>
<dbReference type="Gene3D" id="2.60.40.10">
    <property type="entry name" value="Immunoglobulins"/>
    <property type="match status" value="4"/>
</dbReference>
<keyword evidence="4" id="KW-1185">Reference proteome</keyword>
<organism evidence="3 4">
    <name type="scientific">Rufibacter quisquiliarum</name>
    <dbReference type="NCBI Taxonomy" id="1549639"/>
    <lineage>
        <taxon>Bacteria</taxon>
        <taxon>Pseudomonadati</taxon>
        <taxon>Bacteroidota</taxon>
        <taxon>Cytophagia</taxon>
        <taxon>Cytophagales</taxon>
        <taxon>Hymenobacteraceae</taxon>
        <taxon>Rufibacter</taxon>
    </lineage>
</organism>